<dbReference type="PANTHER" id="PTHR31544:SF2">
    <property type="entry name" value="AIG2-LIKE PROTEIN D"/>
    <property type="match status" value="1"/>
</dbReference>
<dbReference type="Proteomes" id="UP000509510">
    <property type="component" value="Chromosome IV"/>
</dbReference>
<dbReference type="CDD" id="cd06661">
    <property type="entry name" value="GGCT_like"/>
    <property type="match status" value="1"/>
</dbReference>
<dbReference type="InterPro" id="IPR045038">
    <property type="entry name" value="AIG2-like"/>
</dbReference>
<evidence type="ECO:0000256" key="2">
    <source>
        <dbReference type="ARBA" id="ARBA00022679"/>
    </source>
</evidence>
<keyword evidence="2" id="KW-0808">Transferase</keyword>
<dbReference type="EMBL" id="CP055901">
    <property type="protein sequence ID" value="QKX61266.1"/>
    <property type="molecule type" value="Genomic_DNA"/>
</dbReference>
<protein>
    <recommendedName>
        <fullName evidence="3">Putative gamma-glutamylcyclotransferase</fullName>
    </recommendedName>
</protein>
<feature type="domain" description="Gamma-glutamylcyclotransferase AIG2-like" evidence="4">
    <location>
        <begin position="22"/>
        <end position="94"/>
    </location>
</feature>
<proteinExistence type="inferred from homology"/>
<dbReference type="Pfam" id="PF06094">
    <property type="entry name" value="GGACT"/>
    <property type="match status" value="1"/>
</dbReference>
<dbReference type="OrthoDB" id="1044435at2759"/>
<organism evidence="5 6">
    <name type="scientific">Talaromyces rugulosus</name>
    <name type="common">Penicillium rugulosum</name>
    <dbReference type="NCBI Taxonomy" id="121627"/>
    <lineage>
        <taxon>Eukaryota</taxon>
        <taxon>Fungi</taxon>
        <taxon>Dikarya</taxon>
        <taxon>Ascomycota</taxon>
        <taxon>Pezizomycotina</taxon>
        <taxon>Eurotiomycetes</taxon>
        <taxon>Eurotiomycetidae</taxon>
        <taxon>Eurotiales</taxon>
        <taxon>Trichocomaceae</taxon>
        <taxon>Talaromyces</taxon>
        <taxon>Talaromyces sect. Islandici</taxon>
    </lineage>
</organism>
<dbReference type="PANTHER" id="PTHR31544">
    <property type="entry name" value="AIG2-LIKE PROTEIN D"/>
    <property type="match status" value="1"/>
</dbReference>
<dbReference type="GeneID" id="55995903"/>
<sequence length="172" mass="19578">MAPAILHRIIHGSPTPEPWQQSLIASRPALLPGYRRHRVHNADYPALIASETPDLAPVIGVVVTGITEGDVFRLDKFEGSEYEKRAVRVKVIKNINETDPSQEGDGSLHHALDQTARAGLDERAYQEMEEVEAMTYVWIAPTENLDLAQEWDFEQFKKEKMKWWVEADESEL</sequence>
<evidence type="ECO:0000259" key="4">
    <source>
        <dbReference type="Pfam" id="PF06094"/>
    </source>
</evidence>
<evidence type="ECO:0000256" key="3">
    <source>
        <dbReference type="ARBA" id="ARBA00030602"/>
    </source>
</evidence>
<evidence type="ECO:0000313" key="5">
    <source>
        <dbReference type="EMBL" id="QKX61266.1"/>
    </source>
</evidence>
<dbReference type="GO" id="GO:0016740">
    <property type="term" value="F:transferase activity"/>
    <property type="evidence" value="ECO:0007669"/>
    <property type="project" value="UniProtKB-KW"/>
</dbReference>
<dbReference type="KEGG" id="trg:TRUGW13939_08414"/>
<dbReference type="Gene3D" id="3.10.490.10">
    <property type="entry name" value="Gamma-glutamyl cyclotransferase-like"/>
    <property type="match status" value="1"/>
</dbReference>
<dbReference type="AlphaFoldDB" id="A0A7H8R519"/>
<dbReference type="InterPro" id="IPR036568">
    <property type="entry name" value="GGCT-like_sf"/>
</dbReference>
<gene>
    <name evidence="5" type="ORF">TRUGW13939_08414</name>
</gene>
<dbReference type="InterPro" id="IPR013024">
    <property type="entry name" value="GGCT-like"/>
</dbReference>
<dbReference type="RefSeq" id="XP_035347441.1">
    <property type="nucleotide sequence ID" value="XM_035491548.1"/>
</dbReference>
<dbReference type="SUPFAM" id="SSF110857">
    <property type="entry name" value="Gamma-glutamyl cyclotransferase-like"/>
    <property type="match status" value="1"/>
</dbReference>
<name>A0A7H8R519_TALRU</name>
<accession>A0A7H8R519</accession>
<keyword evidence="6" id="KW-1185">Reference proteome</keyword>
<evidence type="ECO:0000313" key="6">
    <source>
        <dbReference type="Proteomes" id="UP000509510"/>
    </source>
</evidence>
<comment type="similarity">
    <text evidence="1">Belongs to the gamma-glutamylcyclotransferase family.</text>
</comment>
<dbReference type="InterPro" id="IPR009288">
    <property type="entry name" value="AIG2-like_dom"/>
</dbReference>
<evidence type="ECO:0000256" key="1">
    <source>
        <dbReference type="ARBA" id="ARBA00008861"/>
    </source>
</evidence>
<reference evidence="6" key="1">
    <citation type="submission" date="2020-06" db="EMBL/GenBank/DDBJ databases">
        <title>A chromosome-scale genome assembly of Talaromyces rugulosus W13939.</title>
        <authorList>
            <person name="Wang B."/>
            <person name="Guo L."/>
            <person name="Ye K."/>
            <person name="Wang L."/>
        </authorList>
    </citation>
    <scope>NUCLEOTIDE SEQUENCE [LARGE SCALE GENOMIC DNA]</scope>
    <source>
        <strain evidence="6">W13939</strain>
    </source>
</reference>